<comment type="caution">
    <text evidence="2">The sequence shown here is derived from an EMBL/GenBank/DDBJ whole genome shotgun (WGS) entry which is preliminary data.</text>
</comment>
<dbReference type="Gene3D" id="3.40.50.2000">
    <property type="entry name" value="Glycogen Phosphorylase B"/>
    <property type="match status" value="2"/>
</dbReference>
<dbReference type="Pfam" id="PF13579">
    <property type="entry name" value="Glyco_trans_4_4"/>
    <property type="match status" value="1"/>
</dbReference>
<dbReference type="PANTHER" id="PTHR12526">
    <property type="entry name" value="GLYCOSYLTRANSFERASE"/>
    <property type="match status" value="1"/>
</dbReference>
<organism evidence="2 3">
    <name type="scientific">Roseiarcus fermentans</name>
    <dbReference type="NCBI Taxonomy" id="1473586"/>
    <lineage>
        <taxon>Bacteria</taxon>
        <taxon>Pseudomonadati</taxon>
        <taxon>Pseudomonadota</taxon>
        <taxon>Alphaproteobacteria</taxon>
        <taxon>Hyphomicrobiales</taxon>
        <taxon>Roseiarcaceae</taxon>
        <taxon>Roseiarcus</taxon>
    </lineage>
</organism>
<feature type="domain" description="Glycosyltransferase subfamily 4-like N-terminal" evidence="1">
    <location>
        <begin position="32"/>
        <end position="199"/>
    </location>
</feature>
<protein>
    <submittedName>
        <fullName evidence="2">Glycosyltransferase involved in cell wall biosynthesis</fullName>
    </submittedName>
</protein>
<dbReference type="AlphaFoldDB" id="A0A366EY70"/>
<evidence type="ECO:0000313" key="2">
    <source>
        <dbReference type="EMBL" id="RBP07342.1"/>
    </source>
</evidence>
<dbReference type="InterPro" id="IPR028098">
    <property type="entry name" value="Glyco_trans_4-like_N"/>
</dbReference>
<evidence type="ECO:0000259" key="1">
    <source>
        <dbReference type="Pfam" id="PF13579"/>
    </source>
</evidence>
<dbReference type="EMBL" id="QNRK01000028">
    <property type="protein sequence ID" value="RBP07342.1"/>
    <property type="molecule type" value="Genomic_DNA"/>
</dbReference>
<dbReference type="Proteomes" id="UP000253529">
    <property type="component" value="Unassembled WGS sequence"/>
</dbReference>
<keyword evidence="2" id="KW-0808">Transferase</keyword>
<gene>
    <name evidence="2" type="ORF">DFR50_12867</name>
</gene>
<evidence type="ECO:0000313" key="3">
    <source>
        <dbReference type="Proteomes" id="UP000253529"/>
    </source>
</evidence>
<dbReference type="OrthoDB" id="185319at2"/>
<dbReference type="GO" id="GO:0016757">
    <property type="term" value="F:glycosyltransferase activity"/>
    <property type="evidence" value="ECO:0007669"/>
    <property type="project" value="UniProtKB-ARBA"/>
</dbReference>
<dbReference type="RefSeq" id="WP_113891425.1">
    <property type="nucleotide sequence ID" value="NZ_QNRK01000028.1"/>
</dbReference>
<accession>A0A366EY70</accession>
<keyword evidence="3" id="KW-1185">Reference proteome</keyword>
<sequence>MSRRANEAVLYLSYDGLLEPLGQSQVVAYLEPLASQHPIHIVSFEKQADRADDDRMAAMRARLSAAGIGWTPLAYHKSPTVPATAYDIAHGALVATGLALRLHASIVHARSYVAALMALAVKRATGAKLLFDMRGFWPDERVDGGLWPKGGALYRGAKTLEGVLIRNADHIVTLTHASAREMQRWAAYDARKPPTTVIPTCADLRLFRPQDPPAATPFVFGYVGSVGTWYLFDETLDLFRVLSRRRPDARMLVVNRRDHEAIHAAAARAGVEGGRLEIVAAEHAEVPRHLSRMHAAASIIKPAYSKIASAPTKLAEYLGCGVPCVGNAGVGDVEEILEGRRVGLALRRFDDAEYEAAADRLFALLADPGVRNRCVGTAAELFSLTAGARDYGAIYAREAL</sequence>
<name>A0A366EY70_9HYPH</name>
<proteinExistence type="predicted"/>
<dbReference type="SUPFAM" id="SSF53756">
    <property type="entry name" value="UDP-Glycosyltransferase/glycogen phosphorylase"/>
    <property type="match status" value="1"/>
</dbReference>
<reference evidence="2 3" key="1">
    <citation type="submission" date="2018-06" db="EMBL/GenBank/DDBJ databases">
        <title>Genomic Encyclopedia of Type Strains, Phase IV (KMG-IV): sequencing the most valuable type-strain genomes for metagenomic binning, comparative biology and taxonomic classification.</title>
        <authorList>
            <person name="Goeker M."/>
        </authorList>
    </citation>
    <scope>NUCLEOTIDE SEQUENCE [LARGE SCALE GENOMIC DNA]</scope>
    <source>
        <strain evidence="2 3">DSM 24875</strain>
    </source>
</reference>